<evidence type="ECO:0000256" key="1">
    <source>
        <dbReference type="SAM" id="MobiDB-lite"/>
    </source>
</evidence>
<dbReference type="AlphaFoldDB" id="A0A060CEB8"/>
<dbReference type="EMBL" id="KF125952">
    <property type="protein sequence ID" value="AIA93292.1"/>
    <property type="molecule type" value="Genomic_DNA"/>
</dbReference>
<dbReference type="InterPro" id="IPR029058">
    <property type="entry name" value="AB_hydrolase_fold"/>
</dbReference>
<protein>
    <submittedName>
        <fullName evidence="2">CAZy families CE1 protein</fullName>
    </submittedName>
</protein>
<proteinExistence type="predicted"/>
<dbReference type="InterPro" id="IPR000801">
    <property type="entry name" value="Esterase-like"/>
</dbReference>
<accession>A0A060CEB8</accession>
<name>A0A060CEB8_9SPIO</name>
<feature type="non-terminal residue" evidence="2">
    <location>
        <position position="100"/>
    </location>
</feature>
<organism evidence="2">
    <name type="scientific">uncultured Spirochaeta sp</name>
    <dbReference type="NCBI Taxonomy" id="174390"/>
    <lineage>
        <taxon>Bacteria</taxon>
        <taxon>Pseudomonadati</taxon>
        <taxon>Spirochaetota</taxon>
        <taxon>Spirochaetia</taxon>
        <taxon>Spirochaetales</taxon>
        <taxon>Spirochaetaceae</taxon>
        <taxon>Spirochaeta</taxon>
        <taxon>environmental samples</taxon>
    </lineage>
</organism>
<dbReference type="Gene3D" id="3.40.50.1820">
    <property type="entry name" value="alpha/beta hydrolase"/>
    <property type="match status" value="1"/>
</dbReference>
<feature type="region of interest" description="Disordered" evidence="1">
    <location>
        <begin position="63"/>
        <end position="87"/>
    </location>
</feature>
<sequence>MGGYGALKAALSHPADFGYCCAISPARLFLKQDLESLRTEEGRRLALARYGAQMVEDMYSIYGDGSHGQKRTNSSISPSLRSGRDPSPRLYCACGTEDYL</sequence>
<evidence type="ECO:0000313" key="2">
    <source>
        <dbReference type="EMBL" id="AIA93292.1"/>
    </source>
</evidence>
<dbReference type="SUPFAM" id="SSF53474">
    <property type="entry name" value="alpha/beta-Hydrolases"/>
    <property type="match status" value="1"/>
</dbReference>
<reference evidence="2" key="1">
    <citation type="journal article" date="2013" name="Environ. Microbiol.">
        <title>Seasonally variable intestinal metagenomes of the red palm weevil (Rhynchophorus ferrugineus).</title>
        <authorList>
            <person name="Jia S."/>
            <person name="Zhang X."/>
            <person name="Zhang G."/>
            <person name="Yin A."/>
            <person name="Zhang S."/>
            <person name="Li F."/>
            <person name="Wang L."/>
            <person name="Zhao D."/>
            <person name="Yun Q."/>
            <person name="Tala"/>
            <person name="Wang J."/>
            <person name="Sun G."/>
            <person name="Baabdullah M."/>
            <person name="Yu X."/>
            <person name="Hu S."/>
            <person name="Al-Mssallem I.S."/>
            <person name="Yu J."/>
        </authorList>
    </citation>
    <scope>NUCLEOTIDE SEQUENCE</scope>
</reference>
<dbReference type="Pfam" id="PF00756">
    <property type="entry name" value="Esterase"/>
    <property type="match status" value="1"/>
</dbReference>
<feature type="compositionally biased region" description="Polar residues" evidence="1">
    <location>
        <begin position="71"/>
        <end position="80"/>
    </location>
</feature>